<dbReference type="InterPro" id="IPR013087">
    <property type="entry name" value="Znf_C2H2_type"/>
</dbReference>
<comment type="pathway">
    <text evidence="2">Amino-acid degradation; L-phenylalanine degradation; acetoacetate and fumarate from L-phenylalanine: step 6/6.</text>
</comment>
<dbReference type="OrthoDB" id="10042249at2759"/>
<reference evidence="5 6" key="1">
    <citation type="submission" date="2018-11" db="EMBL/GenBank/DDBJ databases">
        <authorList>
            <consortium name="Pathogen Informatics"/>
        </authorList>
    </citation>
    <scope>NUCLEOTIDE SEQUENCE [LARGE SCALE GENOMIC DNA]</scope>
</reference>
<evidence type="ECO:0000256" key="1">
    <source>
        <dbReference type="PROSITE-ProRule" id="PRU00042"/>
    </source>
</evidence>
<dbReference type="GO" id="GO:1902000">
    <property type="term" value="P:homogentisate catabolic process"/>
    <property type="evidence" value="ECO:0007669"/>
    <property type="project" value="TreeGrafter"/>
</dbReference>
<gene>
    <name evidence="5" type="ORF">CGOC_LOCUS1493</name>
</gene>
<comment type="cofactor">
    <cofactor evidence="2">
        <name>Mg(2+)</name>
        <dbReference type="ChEBI" id="CHEBI:18420"/>
    </cofactor>
    <cofactor evidence="2">
        <name>Ca(2+)</name>
        <dbReference type="ChEBI" id="CHEBI:29108"/>
    </cofactor>
</comment>
<evidence type="ECO:0000256" key="3">
    <source>
        <dbReference type="SAM" id="MobiDB-lite"/>
    </source>
</evidence>
<dbReference type="PROSITE" id="PS50157">
    <property type="entry name" value="ZINC_FINGER_C2H2_2"/>
    <property type="match status" value="1"/>
</dbReference>
<keyword evidence="2" id="KW-0828">Tyrosine catabolism</keyword>
<evidence type="ECO:0000259" key="4">
    <source>
        <dbReference type="PROSITE" id="PS50157"/>
    </source>
</evidence>
<dbReference type="AlphaFoldDB" id="A0A3P6R122"/>
<name>A0A3P6R122_CYLGO</name>
<comment type="catalytic activity">
    <reaction evidence="2">
        <text>4-fumarylacetoacetate + H2O = acetoacetate + fumarate + H(+)</text>
        <dbReference type="Rhea" id="RHEA:10244"/>
        <dbReference type="ChEBI" id="CHEBI:13705"/>
        <dbReference type="ChEBI" id="CHEBI:15377"/>
        <dbReference type="ChEBI" id="CHEBI:15378"/>
        <dbReference type="ChEBI" id="CHEBI:18034"/>
        <dbReference type="ChEBI" id="CHEBI:29806"/>
        <dbReference type="EC" id="3.7.1.2"/>
    </reaction>
</comment>
<keyword evidence="2" id="KW-0460">Magnesium</keyword>
<dbReference type="PANTHER" id="PTHR43069:SF2">
    <property type="entry name" value="FUMARYLACETOACETASE"/>
    <property type="match status" value="1"/>
</dbReference>
<dbReference type="PROSITE" id="PS00028">
    <property type="entry name" value="ZINC_FINGER_C2H2_1"/>
    <property type="match status" value="1"/>
</dbReference>
<keyword evidence="2" id="KW-0585">Phenylalanine catabolism</keyword>
<keyword evidence="1" id="KW-0863">Zinc-finger</keyword>
<dbReference type="GO" id="GO:0006572">
    <property type="term" value="P:L-tyrosine catabolic process"/>
    <property type="evidence" value="ECO:0007669"/>
    <property type="project" value="UniProtKB-UniRule"/>
</dbReference>
<keyword evidence="6" id="KW-1185">Reference proteome</keyword>
<dbReference type="InterPro" id="IPR005959">
    <property type="entry name" value="Fumarylacetoacetase"/>
</dbReference>
<comment type="similarity">
    <text evidence="2">Belongs to the FAH family.</text>
</comment>
<dbReference type="PANTHER" id="PTHR43069">
    <property type="entry name" value="FUMARYLACETOACETASE"/>
    <property type="match status" value="1"/>
</dbReference>
<keyword evidence="2" id="KW-0378">Hydrolase</keyword>
<dbReference type="EC" id="3.7.1.2" evidence="2"/>
<dbReference type="GO" id="GO:0006559">
    <property type="term" value="P:L-phenylalanine catabolic process"/>
    <property type="evidence" value="ECO:0007669"/>
    <property type="project" value="UniProtKB-UniRule"/>
</dbReference>
<protein>
    <recommendedName>
        <fullName evidence="2">Fumarylacetoacetase</fullName>
        <ecNumber evidence="2">3.7.1.2</ecNumber>
    </recommendedName>
    <alternativeName>
        <fullName evidence="2">Fumarylacetoacetate hydrolase</fullName>
    </alternativeName>
</protein>
<feature type="domain" description="C2H2-type" evidence="4">
    <location>
        <begin position="206"/>
        <end position="235"/>
    </location>
</feature>
<dbReference type="SMART" id="SM00355">
    <property type="entry name" value="ZnF_C2H2"/>
    <property type="match status" value="2"/>
</dbReference>
<proteinExistence type="inferred from homology"/>
<keyword evidence="2" id="KW-0479">Metal-binding</keyword>
<keyword evidence="1" id="KW-0862">Zinc</keyword>
<dbReference type="Gene3D" id="3.30.160.60">
    <property type="entry name" value="Classic Zinc Finger"/>
    <property type="match status" value="1"/>
</dbReference>
<sequence>MAAAVAAGAARPSVQAVTVSDGLECREQLAASPAPITVTSKKVEQVFNGQRTDADEIILQPRSLNEAVATTLAADTNTLPRNRCDSTIRSNSTNPLRRDDTPNVKLVSANVWIPPRAEERSTSSRDSTNIRAVQEVVAELREDNEAERSTCSSPVLRILSSNGHAASPLMPQGTKCQICGVNAESPIDLQVHLYSDHISIRDGKDLKCPKRHCDKVYPNKESLRLHIIAHYQQRVDATPGAQLFAEAREEDSVSSTSAMASRLTEDVADARGSPMSDASDGSWPSPASVEIARSGAPSEPKKTQEEEVMNFTPCNTLYAFDIY</sequence>
<accession>A0A3P6R122</accession>
<evidence type="ECO:0000313" key="5">
    <source>
        <dbReference type="EMBL" id="VDK49300.1"/>
    </source>
</evidence>
<organism evidence="5 6">
    <name type="scientific">Cylicostephanus goldi</name>
    <name type="common">Nematode worm</name>
    <dbReference type="NCBI Taxonomy" id="71465"/>
    <lineage>
        <taxon>Eukaryota</taxon>
        <taxon>Metazoa</taxon>
        <taxon>Ecdysozoa</taxon>
        <taxon>Nematoda</taxon>
        <taxon>Chromadorea</taxon>
        <taxon>Rhabditida</taxon>
        <taxon>Rhabditina</taxon>
        <taxon>Rhabditomorpha</taxon>
        <taxon>Strongyloidea</taxon>
        <taxon>Strongylidae</taxon>
        <taxon>Cylicostephanus</taxon>
    </lineage>
</organism>
<dbReference type="GO" id="GO:0004334">
    <property type="term" value="F:fumarylacetoacetase activity"/>
    <property type="evidence" value="ECO:0007669"/>
    <property type="project" value="UniProtKB-UniRule"/>
</dbReference>
<keyword evidence="2" id="KW-0106">Calcium</keyword>
<evidence type="ECO:0000256" key="2">
    <source>
        <dbReference type="RuleBase" id="RU366008"/>
    </source>
</evidence>
<feature type="region of interest" description="Disordered" evidence="3">
    <location>
        <begin position="249"/>
        <end position="306"/>
    </location>
</feature>
<dbReference type="GO" id="GO:0008270">
    <property type="term" value="F:zinc ion binding"/>
    <property type="evidence" value="ECO:0007669"/>
    <property type="project" value="UniProtKB-KW"/>
</dbReference>
<dbReference type="EMBL" id="UYRV01002823">
    <property type="protein sequence ID" value="VDK49300.1"/>
    <property type="molecule type" value="Genomic_DNA"/>
</dbReference>
<dbReference type="Pfam" id="PF00096">
    <property type="entry name" value="zf-C2H2"/>
    <property type="match status" value="1"/>
</dbReference>
<evidence type="ECO:0000313" key="6">
    <source>
        <dbReference type="Proteomes" id="UP000271889"/>
    </source>
</evidence>
<dbReference type="Proteomes" id="UP000271889">
    <property type="component" value="Unassembled WGS sequence"/>
</dbReference>